<organism evidence="5 6">
    <name type="scientific">Panagrolaimus davidi</name>
    <dbReference type="NCBI Taxonomy" id="227884"/>
    <lineage>
        <taxon>Eukaryota</taxon>
        <taxon>Metazoa</taxon>
        <taxon>Ecdysozoa</taxon>
        <taxon>Nematoda</taxon>
        <taxon>Chromadorea</taxon>
        <taxon>Rhabditida</taxon>
        <taxon>Tylenchina</taxon>
        <taxon>Panagrolaimomorpha</taxon>
        <taxon>Panagrolaimoidea</taxon>
        <taxon>Panagrolaimidae</taxon>
        <taxon>Panagrolaimus</taxon>
    </lineage>
</organism>
<evidence type="ECO:0000256" key="2">
    <source>
        <dbReference type="ARBA" id="ARBA00022448"/>
    </source>
</evidence>
<protein>
    <submittedName>
        <fullName evidence="6">Uncharacterized protein</fullName>
    </submittedName>
</protein>
<dbReference type="PANTHER" id="PTHR23316">
    <property type="entry name" value="IMPORTIN ALPHA"/>
    <property type="match status" value="1"/>
</dbReference>
<keyword evidence="5" id="KW-1185">Reference proteome</keyword>
<comment type="similarity">
    <text evidence="1">Belongs to the importin alpha family.</text>
</comment>
<dbReference type="SUPFAM" id="SSF48371">
    <property type="entry name" value="ARM repeat"/>
    <property type="match status" value="1"/>
</dbReference>
<feature type="compositionally biased region" description="Basic and acidic residues" evidence="4">
    <location>
        <begin position="527"/>
        <end position="547"/>
    </location>
</feature>
<evidence type="ECO:0000256" key="4">
    <source>
        <dbReference type="SAM" id="MobiDB-lite"/>
    </source>
</evidence>
<dbReference type="GO" id="GO:0015031">
    <property type="term" value="P:protein transport"/>
    <property type="evidence" value="ECO:0007669"/>
    <property type="project" value="UniProtKB-KW"/>
</dbReference>
<evidence type="ECO:0000256" key="3">
    <source>
        <dbReference type="ARBA" id="ARBA00022927"/>
    </source>
</evidence>
<evidence type="ECO:0000256" key="1">
    <source>
        <dbReference type="ARBA" id="ARBA00010394"/>
    </source>
</evidence>
<evidence type="ECO:0000313" key="5">
    <source>
        <dbReference type="Proteomes" id="UP000887578"/>
    </source>
</evidence>
<dbReference type="InterPro" id="IPR016024">
    <property type="entry name" value="ARM-type_fold"/>
</dbReference>
<feature type="region of interest" description="Disordered" evidence="4">
    <location>
        <begin position="469"/>
        <end position="495"/>
    </location>
</feature>
<dbReference type="Proteomes" id="UP000887578">
    <property type="component" value="Unplaced"/>
</dbReference>
<keyword evidence="2" id="KW-0813">Transport</keyword>
<keyword evidence="3" id="KW-0653">Protein transport</keyword>
<name>A0A914PJY4_9BILA</name>
<sequence length="547" mass="62451">MVKLSDSLIKKIKELGESENNKNQNEAFEIMLKKITPYNFPMELLPTVINFLKSDDLLLQQYGGKYTKIVTLMKDGVEKDEKYFTQKLVEANAIQPLSDRICAATSANILVPCLETFCNIAFYARETSLKSVLPNIIKCLNSQNEEVSYSAAMVITNVCAVVENISLLNEVNGFQALIKMLESKSRRLRREAMDAIFTTISHGLQFFQLAFKNDAVKVIHLFKKISDDLFDSQKRKVSLTSKKARKAYKSKVEDEKEMKKIIANFVEKLSSFGVEEIDILINAGFVDFILKQLKIGAISDEIKIKMVKSIRNIFQYKISFIPTLINEDIIPLIFNLLEIKSNELILLGLYAINDLIRLHENKSIKQKFIECNAKNKIECFLQHENDEIKQISLLIFEFADDGIPVRNDGSQRVAEESPAIYHEADEELYGNVQGDTVPTAEMDEILNEDNQLNLRHSSTVHECDLKLEPGNEGFDEETEEEQQAEIKQEPGYPDYEDIEEFPEVKIEPETIQLNEEERLIDASNVETDDHGNHGSELEREVKQESVA</sequence>
<dbReference type="Gene3D" id="1.25.10.10">
    <property type="entry name" value="Leucine-rich Repeat Variant"/>
    <property type="match status" value="2"/>
</dbReference>
<proteinExistence type="inferred from homology"/>
<dbReference type="WBParaSite" id="PDA_v2.g18249.t1">
    <property type="protein sequence ID" value="PDA_v2.g18249.t1"/>
    <property type="gene ID" value="PDA_v2.g18249"/>
</dbReference>
<dbReference type="InterPro" id="IPR011989">
    <property type="entry name" value="ARM-like"/>
</dbReference>
<evidence type="ECO:0000313" key="6">
    <source>
        <dbReference type="WBParaSite" id="PDA_v2.g18249.t1"/>
    </source>
</evidence>
<feature type="compositionally biased region" description="Acidic residues" evidence="4">
    <location>
        <begin position="473"/>
        <end position="483"/>
    </location>
</feature>
<accession>A0A914PJY4</accession>
<feature type="region of interest" description="Disordered" evidence="4">
    <location>
        <begin position="513"/>
        <end position="547"/>
    </location>
</feature>
<dbReference type="AlphaFoldDB" id="A0A914PJY4"/>
<reference evidence="6" key="1">
    <citation type="submission" date="2022-11" db="UniProtKB">
        <authorList>
            <consortium name="WormBaseParasite"/>
        </authorList>
    </citation>
    <scope>IDENTIFICATION</scope>
</reference>